<organism evidence="1 2">
    <name type="scientific">Hymenolepis diminuta</name>
    <name type="common">Rat tapeworm</name>
    <dbReference type="NCBI Taxonomy" id="6216"/>
    <lineage>
        <taxon>Eukaryota</taxon>
        <taxon>Metazoa</taxon>
        <taxon>Spiralia</taxon>
        <taxon>Lophotrochozoa</taxon>
        <taxon>Platyhelminthes</taxon>
        <taxon>Cestoda</taxon>
        <taxon>Eucestoda</taxon>
        <taxon>Cyclophyllidea</taxon>
        <taxon>Hymenolepididae</taxon>
        <taxon>Hymenolepis</taxon>
    </lineage>
</organism>
<sequence>AVRVLSSLDAFLHSNSAFIIDAPDSSAIRVQPSRLIMPSISVFTWKSRDGANISQFIATRGAHTPIRTSFFVELAADQTSLTFVSSILTYFIN</sequence>
<name>A0A564XUZ4_HYMDI</name>
<dbReference type="Proteomes" id="UP000321570">
    <property type="component" value="Unassembled WGS sequence"/>
</dbReference>
<dbReference type="AlphaFoldDB" id="A0A564XUZ4"/>
<accession>A0A564XUZ4</accession>
<proteinExistence type="predicted"/>
<feature type="non-terminal residue" evidence="1">
    <location>
        <position position="1"/>
    </location>
</feature>
<protein>
    <submittedName>
        <fullName evidence="1">Uncharacterized protein</fullName>
    </submittedName>
</protein>
<dbReference type="EMBL" id="CABIJS010000007">
    <property type="protein sequence ID" value="VUZ38790.1"/>
    <property type="molecule type" value="Genomic_DNA"/>
</dbReference>
<evidence type="ECO:0000313" key="2">
    <source>
        <dbReference type="Proteomes" id="UP000321570"/>
    </source>
</evidence>
<evidence type="ECO:0000313" key="1">
    <source>
        <dbReference type="EMBL" id="VUZ38790.1"/>
    </source>
</evidence>
<keyword evidence="2" id="KW-1185">Reference proteome</keyword>
<gene>
    <name evidence="1" type="ORF">WMSIL1_LOCUS251</name>
</gene>
<reference evidence="1 2" key="1">
    <citation type="submission" date="2019-07" db="EMBL/GenBank/DDBJ databases">
        <authorList>
            <person name="Jastrzebski P J."/>
            <person name="Paukszto L."/>
            <person name="Jastrzebski P J."/>
        </authorList>
    </citation>
    <scope>NUCLEOTIDE SEQUENCE [LARGE SCALE GENOMIC DNA]</scope>
    <source>
        <strain evidence="1 2">WMS-il1</strain>
    </source>
</reference>
<feature type="non-terminal residue" evidence="1">
    <location>
        <position position="93"/>
    </location>
</feature>